<proteinExistence type="predicted"/>
<evidence type="ECO:0000313" key="3">
    <source>
        <dbReference type="Proteomes" id="UP000245449"/>
    </source>
</evidence>
<comment type="caution">
    <text evidence="2">The sequence shown here is derived from an EMBL/GenBank/DDBJ whole genome shotgun (WGS) entry which is preliminary data.</text>
</comment>
<sequence length="229" mass="25055">MRKIKLITTLLLFFAALSITSCSDEPIDPSINLNTGGGSSTGDFWPTAINNEWVFKLNGNVQESMKIVSMNTLGNNTYYTFNKVSGSASGTQRIRKSNGDYYLKMEDVSTAGATTTGSETILLKDYLLVGGTWNDSYVQTTTYSGIPPIALNVSTVSTIIEKDATLSINGKTYNNVIKIKRIQTVSGISSPSSSTTSYYWFAKDVGPVKMTNEFNSQVTTQELFSYKLN</sequence>
<feature type="chain" id="PRO_5015650991" description="Lipoprotein" evidence="1">
    <location>
        <begin position="24"/>
        <end position="229"/>
    </location>
</feature>
<organism evidence="2 3">
    <name type="scientific">Flavobacterium psychrotolerans</name>
    <dbReference type="NCBI Taxonomy" id="2169410"/>
    <lineage>
        <taxon>Bacteria</taxon>
        <taxon>Pseudomonadati</taxon>
        <taxon>Bacteroidota</taxon>
        <taxon>Flavobacteriia</taxon>
        <taxon>Flavobacteriales</taxon>
        <taxon>Flavobacteriaceae</taxon>
        <taxon>Flavobacterium</taxon>
    </lineage>
</organism>
<gene>
    <name evidence="2" type="ORF">DB895_09610</name>
</gene>
<accession>A0A2U1JI92</accession>
<dbReference type="EMBL" id="QCZI01000011">
    <property type="protein sequence ID" value="PWA04735.1"/>
    <property type="molecule type" value="Genomic_DNA"/>
</dbReference>
<dbReference type="Proteomes" id="UP000245449">
    <property type="component" value="Unassembled WGS sequence"/>
</dbReference>
<protein>
    <recommendedName>
        <fullName evidence="4">Lipoprotein</fullName>
    </recommendedName>
</protein>
<reference evidence="2 3" key="1">
    <citation type="submission" date="2018-04" db="EMBL/GenBank/DDBJ databases">
        <title>Flavobacterium sp. nov., isolated from glacier ice.</title>
        <authorList>
            <person name="Liu Q."/>
            <person name="Xin Y.-H."/>
        </authorList>
    </citation>
    <scope>NUCLEOTIDE SEQUENCE [LARGE SCALE GENOMIC DNA]</scope>
    <source>
        <strain evidence="2 3">RB1R5</strain>
    </source>
</reference>
<dbReference type="PROSITE" id="PS51257">
    <property type="entry name" value="PROKAR_LIPOPROTEIN"/>
    <property type="match status" value="1"/>
</dbReference>
<feature type="signal peptide" evidence="1">
    <location>
        <begin position="1"/>
        <end position="23"/>
    </location>
</feature>
<keyword evidence="1" id="KW-0732">Signal</keyword>
<evidence type="ECO:0000313" key="2">
    <source>
        <dbReference type="EMBL" id="PWA04735.1"/>
    </source>
</evidence>
<name>A0A2U1JI92_9FLAO</name>
<dbReference type="AlphaFoldDB" id="A0A2U1JI92"/>
<dbReference type="Gene3D" id="2.40.360.20">
    <property type="match status" value="1"/>
</dbReference>
<evidence type="ECO:0000256" key="1">
    <source>
        <dbReference type="SAM" id="SignalP"/>
    </source>
</evidence>
<keyword evidence="3" id="KW-1185">Reference proteome</keyword>
<dbReference type="OrthoDB" id="705385at2"/>
<evidence type="ECO:0008006" key="4">
    <source>
        <dbReference type="Google" id="ProtNLM"/>
    </source>
</evidence>
<dbReference type="RefSeq" id="WP_116725151.1">
    <property type="nucleotide sequence ID" value="NZ_QCZI01000011.1"/>
</dbReference>